<dbReference type="EMBL" id="KZ503804">
    <property type="protein sequence ID" value="PKU61308.1"/>
    <property type="molecule type" value="Genomic_DNA"/>
</dbReference>
<dbReference type="Pfam" id="PF14223">
    <property type="entry name" value="Retrotran_gag_2"/>
    <property type="match status" value="1"/>
</dbReference>
<dbReference type="Proteomes" id="UP000233837">
    <property type="component" value="Unassembled WGS sequence"/>
</dbReference>
<proteinExistence type="predicted"/>
<protein>
    <submittedName>
        <fullName evidence="1">Retrovirus-related Pol polyprotein from transposon TNT 1-94</fullName>
    </submittedName>
</protein>
<gene>
    <name evidence="1" type="ORF">MA16_Dca025856</name>
</gene>
<evidence type="ECO:0000313" key="2">
    <source>
        <dbReference type="Proteomes" id="UP000233837"/>
    </source>
</evidence>
<reference evidence="1 2" key="2">
    <citation type="journal article" date="2017" name="Nature">
        <title>The Apostasia genome and the evolution of orchids.</title>
        <authorList>
            <person name="Zhang G.Q."/>
            <person name="Liu K.W."/>
            <person name="Li Z."/>
            <person name="Lohaus R."/>
            <person name="Hsiao Y.Y."/>
            <person name="Niu S.C."/>
            <person name="Wang J.Y."/>
            <person name="Lin Y.C."/>
            <person name="Xu Q."/>
            <person name="Chen L.J."/>
            <person name="Yoshida K."/>
            <person name="Fujiwara S."/>
            <person name="Wang Z.W."/>
            <person name="Zhang Y.Q."/>
            <person name="Mitsuda N."/>
            <person name="Wang M."/>
            <person name="Liu G.H."/>
            <person name="Pecoraro L."/>
            <person name="Huang H.X."/>
            <person name="Xiao X.J."/>
            <person name="Lin M."/>
            <person name="Wu X.Y."/>
            <person name="Wu W.L."/>
            <person name="Chen Y.Y."/>
            <person name="Chang S.B."/>
            <person name="Sakamoto S."/>
            <person name="Ohme-Takagi M."/>
            <person name="Yagi M."/>
            <person name="Zeng S.J."/>
            <person name="Shen C.Y."/>
            <person name="Yeh C.M."/>
            <person name="Luo Y.B."/>
            <person name="Tsai W.C."/>
            <person name="Van de Peer Y."/>
            <person name="Liu Z.J."/>
        </authorList>
    </citation>
    <scope>NUCLEOTIDE SEQUENCE [LARGE SCALE GENOMIC DNA]</scope>
    <source>
        <tissue evidence="1">The whole plant</tissue>
    </source>
</reference>
<evidence type="ECO:0000313" key="1">
    <source>
        <dbReference type="EMBL" id="PKU61308.1"/>
    </source>
</evidence>
<name>A0A2I0VD19_9ASPA</name>
<dbReference type="AlphaFoldDB" id="A0A2I0VD19"/>
<reference evidence="1 2" key="1">
    <citation type="journal article" date="2016" name="Sci. Rep.">
        <title>The Dendrobium catenatum Lindl. genome sequence provides insights into polysaccharide synthase, floral development and adaptive evolution.</title>
        <authorList>
            <person name="Zhang G.Q."/>
            <person name="Xu Q."/>
            <person name="Bian C."/>
            <person name="Tsai W.C."/>
            <person name="Yeh C.M."/>
            <person name="Liu K.W."/>
            <person name="Yoshida K."/>
            <person name="Zhang L.S."/>
            <person name="Chang S.B."/>
            <person name="Chen F."/>
            <person name="Shi Y."/>
            <person name="Su Y.Y."/>
            <person name="Zhang Y.Q."/>
            <person name="Chen L.J."/>
            <person name="Yin Y."/>
            <person name="Lin M."/>
            <person name="Huang H."/>
            <person name="Deng H."/>
            <person name="Wang Z.W."/>
            <person name="Zhu S.L."/>
            <person name="Zhao X."/>
            <person name="Deng C."/>
            <person name="Niu S.C."/>
            <person name="Huang J."/>
            <person name="Wang M."/>
            <person name="Liu G.H."/>
            <person name="Yang H.J."/>
            <person name="Xiao X.J."/>
            <person name="Hsiao Y.Y."/>
            <person name="Wu W.L."/>
            <person name="Chen Y.Y."/>
            <person name="Mitsuda N."/>
            <person name="Ohme-Takagi M."/>
            <person name="Luo Y.B."/>
            <person name="Van de Peer Y."/>
            <person name="Liu Z.J."/>
        </authorList>
    </citation>
    <scope>NUCLEOTIDE SEQUENCE [LARGE SCALE GENOMIC DNA]</scope>
    <source>
        <tissue evidence="1">The whole plant</tissue>
    </source>
</reference>
<keyword evidence="2" id="KW-1185">Reference proteome</keyword>
<organism evidence="1 2">
    <name type="scientific">Dendrobium catenatum</name>
    <dbReference type="NCBI Taxonomy" id="906689"/>
    <lineage>
        <taxon>Eukaryota</taxon>
        <taxon>Viridiplantae</taxon>
        <taxon>Streptophyta</taxon>
        <taxon>Embryophyta</taxon>
        <taxon>Tracheophyta</taxon>
        <taxon>Spermatophyta</taxon>
        <taxon>Magnoliopsida</taxon>
        <taxon>Liliopsida</taxon>
        <taxon>Asparagales</taxon>
        <taxon>Orchidaceae</taxon>
        <taxon>Epidendroideae</taxon>
        <taxon>Malaxideae</taxon>
        <taxon>Dendrobiinae</taxon>
        <taxon>Dendrobium</taxon>
    </lineage>
</organism>
<sequence length="67" mass="7971">MVKKQLYTLQMEESKDLRKHMDDFNRIILDMKNVDVRIDEDQGIILLSSLLITYEHIVDIICMGNKF</sequence>
<accession>A0A2I0VD19</accession>